<dbReference type="EMBL" id="JAGMVJ010000005">
    <property type="protein sequence ID" value="KAH7090677.1"/>
    <property type="molecule type" value="Genomic_DNA"/>
</dbReference>
<evidence type="ECO:0000313" key="2">
    <source>
        <dbReference type="EMBL" id="KAH7090677.1"/>
    </source>
</evidence>
<organism evidence="2 3">
    <name type="scientific">Paraphoma chrysanthemicola</name>
    <dbReference type="NCBI Taxonomy" id="798071"/>
    <lineage>
        <taxon>Eukaryota</taxon>
        <taxon>Fungi</taxon>
        <taxon>Dikarya</taxon>
        <taxon>Ascomycota</taxon>
        <taxon>Pezizomycotina</taxon>
        <taxon>Dothideomycetes</taxon>
        <taxon>Pleosporomycetidae</taxon>
        <taxon>Pleosporales</taxon>
        <taxon>Pleosporineae</taxon>
        <taxon>Phaeosphaeriaceae</taxon>
        <taxon>Paraphoma</taxon>
    </lineage>
</organism>
<dbReference type="SUPFAM" id="SSF50985">
    <property type="entry name" value="RCC1/BLIP-II"/>
    <property type="match status" value="1"/>
</dbReference>
<evidence type="ECO:0000313" key="3">
    <source>
        <dbReference type="Proteomes" id="UP000813461"/>
    </source>
</evidence>
<dbReference type="OrthoDB" id="5370059at2759"/>
<proteinExistence type="predicted"/>
<keyword evidence="3" id="KW-1185">Reference proteome</keyword>
<dbReference type="InterPro" id="IPR009091">
    <property type="entry name" value="RCC1/BLIP-II"/>
</dbReference>
<dbReference type="PANTHER" id="PTHR22872">
    <property type="entry name" value="BTK-BINDING PROTEIN-RELATED"/>
    <property type="match status" value="1"/>
</dbReference>
<name>A0A8K0RD51_9PLEO</name>
<comment type="caution">
    <text evidence="2">The sequence shown here is derived from an EMBL/GenBank/DDBJ whole genome shotgun (WGS) entry which is preliminary data.</text>
</comment>
<dbReference type="Proteomes" id="UP000813461">
    <property type="component" value="Unassembled WGS sequence"/>
</dbReference>
<gene>
    <name evidence="2" type="ORF">FB567DRAFT_297715</name>
</gene>
<protein>
    <submittedName>
        <fullName evidence="2">Uncharacterized protein</fullName>
    </submittedName>
</protein>
<accession>A0A8K0RD51</accession>
<keyword evidence="1" id="KW-0677">Repeat</keyword>
<sequence length="408" mass="44368">MELNCFGRRISPHTKAPTSADAVAQSLITTSDLGGQNIAVMWLSWCDMVVRIQDSRDTMTLVYLGTGLTKAQVDHLVNASDISHNSSGRLTFFGSAMHDGLRGYVHSQVASSRVVIFATDLEMEDGSPETSMYLADQGTTILAIQMTSAGSLLVIVKSKDTGHEQILRFKDIAELRTQLEANIADAFDLSNVGHFTFSHWCMNTTTSVAVDSNDRVFTLAHDTRYPACLGQWCERTAGFEQVSYLSETGVKMIACGGYLTAALSSDGELFVWGQECPGCEGPLSVLHRAPTSRFPVEEPLDGVSRVMPEDDQDDLITLLAVHINGQMATVYDVAVGHGHMLVAAEVREASDIIERRVFAAGDNRVGQLGLGLEKKFVADFEEVKLLRNKEIKQLAAAAWSTSVVLGCI</sequence>
<reference evidence="2" key="1">
    <citation type="journal article" date="2021" name="Nat. Commun.">
        <title>Genetic determinants of endophytism in the Arabidopsis root mycobiome.</title>
        <authorList>
            <person name="Mesny F."/>
            <person name="Miyauchi S."/>
            <person name="Thiergart T."/>
            <person name="Pickel B."/>
            <person name="Atanasova L."/>
            <person name="Karlsson M."/>
            <person name="Huettel B."/>
            <person name="Barry K.W."/>
            <person name="Haridas S."/>
            <person name="Chen C."/>
            <person name="Bauer D."/>
            <person name="Andreopoulos W."/>
            <person name="Pangilinan J."/>
            <person name="LaButti K."/>
            <person name="Riley R."/>
            <person name="Lipzen A."/>
            <person name="Clum A."/>
            <person name="Drula E."/>
            <person name="Henrissat B."/>
            <person name="Kohler A."/>
            <person name="Grigoriev I.V."/>
            <person name="Martin F.M."/>
            <person name="Hacquard S."/>
        </authorList>
    </citation>
    <scope>NUCLEOTIDE SEQUENCE</scope>
    <source>
        <strain evidence="2">MPI-SDFR-AT-0120</strain>
    </source>
</reference>
<evidence type="ECO:0000256" key="1">
    <source>
        <dbReference type="ARBA" id="ARBA00022737"/>
    </source>
</evidence>
<dbReference type="Gene3D" id="2.130.10.30">
    <property type="entry name" value="Regulator of chromosome condensation 1/beta-lactamase-inhibitor protein II"/>
    <property type="match status" value="1"/>
</dbReference>
<dbReference type="InterPro" id="IPR051625">
    <property type="entry name" value="Signaling_Regulatory_Domain"/>
</dbReference>
<dbReference type="AlphaFoldDB" id="A0A8K0RD51"/>